<protein>
    <submittedName>
        <fullName evidence="3">SDR family NAD(P)-dependent oxidoreductase</fullName>
    </submittedName>
</protein>
<sequence>MEIKDKVIIITGGGSGIGKATALIFADEGCDIAIVDFNIEKAQETAEEIRSKGRV</sequence>
<dbReference type="SUPFAM" id="SSF51735">
    <property type="entry name" value="NAD(P)-binding Rossmann-fold domains"/>
    <property type="match status" value="1"/>
</dbReference>
<evidence type="ECO:0000256" key="2">
    <source>
        <dbReference type="ARBA" id="ARBA00023002"/>
    </source>
</evidence>
<reference evidence="3" key="1">
    <citation type="journal article" date="2020" name="mSystems">
        <title>Genome- and Community-Level Interaction Insights into Carbon Utilization and Element Cycling Functions of Hydrothermarchaeota in Hydrothermal Sediment.</title>
        <authorList>
            <person name="Zhou Z."/>
            <person name="Liu Y."/>
            <person name="Xu W."/>
            <person name="Pan J."/>
            <person name="Luo Z.H."/>
            <person name="Li M."/>
        </authorList>
    </citation>
    <scope>NUCLEOTIDE SEQUENCE [LARGE SCALE GENOMIC DNA]</scope>
    <source>
        <strain evidence="3">HyVt-369</strain>
    </source>
</reference>
<organism evidence="3">
    <name type="scientific">candidate division CPR3 bacterium</name>
    <dbReference type="NCBI Taxonomy" id="2268181"/>
    <lineage>
        <taxon>Bacteria</taxon>
        <taxon>Bacteria division CPR3</taxon>
    </lineage>
</organism>
<comment type="caution">
    <text evidence="3">The sequence shown here is derived from an EMBL/GenBank/DDBJ whole genome shotgun (WGS) entry which is preliminary data.</text>
</comment>
<dbReference type="InterPro" id="IPR002347">
    <property type="entry name" value="SDR_fam"/>
</dbReference>
<comment type="similarity">
    <text evidence="1">Belongs to the short-chain dehydrogenases/reductases (SDR) family.</text>
</comment>
<dbReference type="PANTHER" id="PTHR43669:SF14">
    <property type="entry name" value="OXIDOREDUCTASE"/>
    <property type="match status" value="1"/>
</dbReference>
<keyword evidence="2" id="KW-0560">Oxidoreductase</keyword>
<dbReference type="AlphaFoldDB" id="A0A7C1NZ62"/>
<dbReference type="PANTHER" id="PTHR43669">
    <property type="entry name" value="5-KETO-D-GLUCONATE 5-REDUCTASE"/>
    <property type="match status" value="1"/>
</dbReference>
<evidence type="ECO:0000256" key="1">
    <source>
        <dbReference type="ARBA" id="ARBA00006484"/>
    </source>
</evidence>
<dbReference type="Gene3D" id="3.40.50.720">
    <property type="entry name" value="NAD(P)-binding Rossmann-like Domain"/>
    <property type="match status" value="1"/>
</dbReference>
<accession>A0A7C1NZ62</accession>
<dbReference type="InterPro" id="IPR036291">
    <property type="entry name" value="NAD(P)-bd_dom_sf"/>
</dbReference>
<dbReference type="Proteomes" id="UP000885695">
    <property type="component" value="Unassembled WGS sequence"/>
</dbReference>
<gene>
    <name evidence="3" type="ORF">ENI13_00020</name>
</gene>
<dbReference type="Pfam" id="PF00106">
    <property type="entry name" value="adh_short"/>
    <property type="match status" value="1"/>
</dbReference>
<dbReference type="EMBL" id="DRHL01000001">
    <property type="protein sequence ID" value="HEB13347.1"/>
    <property type="molecule type" value="Genomic_DNA"/>
</dbReference>
<dbReference type="GO" id="GO:0016491">
    <property type="term" value="F:oxidoreductase activity"/>
    <property type="evidence" value="ECO:0007669"/>
    <property type="project" value="UniProtKB-KW"/>
</dbReference>
<evidence type="ECO:0000313" key="3">
    <source>
        <dbReference type="EMBL" id="HEB13347.1"/>
    </source>
</evidence>
<name>A0A7C1NZ62_UNCC3</name>
<proteinExistence type="inferred from homology"/>